<evidence type="ECO:0000256" key="10">
    <source>
        <dbReference type="PIRNR" id="PIRNR010340"/>
    </source>
</evidence>
<dbReference type="FunFam" id="3.40.50.300:FF:001368">
    <property type="entry name" value="Midasin"/>
    <property type="match status" value="1"/>
</dbReference>
<gene>
    <name evidence="14" type="ORF">GJ744_001748</name>
</gene>
<keyword evidence="8 10" id="KW-0143">Chaperone</keyword>
<dbReference type="Gene3D" id="3.40.50.300">
    <property type="entry name" value="P-loop containing nucleotide triphosphate hydrolases"/>
    <property type="match status" value="6"/>
</dbReference>
<evidence type="ECO:0000313" key="15">
    <source>
        <dbReference type="Proteomes" id="UP000606974"/>
    </source>
</evidence>
<dbReference type="EMBL" id="JAACFV010000128">
    <property type="protein sequence ID" value="KAF7504747.1"/>
    <property type="molecule type" value="Genomic_DNA"/>
</dbReference>
<dbReference type="GO" id="GO:0000055">
    <property type="term" value="P:ribosomal large subunit export from nucleus"/>
    <property type="evidence" value="ECO:0007669"/>
    <property type="project" value="TreeGrafter"/>
</dbReference>
<feature type="compositionally biased region" description="Basic and acidic residues" evidence="12">
    <location>
        <begin position="4339"/>
        <end position="4352"/>
    </location>
</feature>
<dbReference type="InterPro" id="IPR048617">
    <property type="entry name" value="MDN1_AAA_lid_4"/>
</dbReference>
<feature type="region of interest" description="Disordered" evidence="12">
    <location>
        <begin position="4098"/>
        <end position="4433"/>
    </location>
</feature>
<evidence type="ECO:0000256" key="1">
    <source>
        <dbReference type="ARBA" id="ARBA00004604"/>
    </source>
</evidence>
<feature type="region of interest" description="Disordered" evidence="12">
    <location>
        <begin position="4471"/>
        <end position="4577"/>
    </location>
</feature>
<comment type="similarity">
    <text evidence="3 10">Belongs to the midasin family.</text>
</comment>
<dbReference type="InterPro" id="IPR041190">
    <property type="entry name" value="Midasin_AAA_lid_5"/>
</dbReference>
<feature type="compositionally biased region" description="Acidic residues" evidence="12">
    <location>
        <begin position="4290"/>
        <end position="4312"/>
    </location>
</feature>
<dbReference type="GO" id="GO:0005524">
    <property type="term" value="F:ATP binding"/>
    <property type="evidence" value="ECO:0007669"/>
    <property type="project" value="UniProtKB-KW"/>
</dbReference>
<dbReference type="InterPro" id="IPR011704">
    <property type="entry name" value="ATPase_dyneun-rel_AAA"/>
</dbReference>
<dbReference type="InterPro" id="IPR002035">
    <property type="entry name" value="VWF_A"/>
</dbReference>
<feature type="compositionally biased region" description="Acidic residues" evidence="12">
    <location>
        <begin position="4151"/>
        <end position="4162"/>
    </location>
</feature>
<dbReference type="InterPro" id="IPR036465">
    <property type="entry name" value="vWFA_dom_sf"/>
</dbReference>
<keyword evidence="6 10" id="KW-0547">Nucleotide-binding</keyword>
<dbReference type="SMART" id="SM00382">
    <property type="entry name" value="AAA"/>
    <property type="match status" value="6"/>
</dbReference>
<comment type="function">
    <text evidence="10">Nuclear chaperone required for maturation and nuclear export of pre-60S ribosome subunits.</text>
</comment>
<feature type="domain" description="VWFA" evidence="13">
    <location>
        <begin position="4681"/>
        <end position="4827"/>
    </location>
</feature>
<dbReference type="PROSITE" id="PS00675">
    <property type="entry name" value="SIGMA54_INTERACT_1"/>
    <property type="match status" value="1"/>
</dbReference>
<evidence type="ECO:0000259" key="13">
    <source>
        <dbReference type="PROSITE" id="PS50234"/>
    </source>
</evidence>
<dbReference type="InterPro" id="IPR040848">
    <property type="entry name" value="AAA_lid_7"/>
</dbReference>
<dbReference type="Proteomes" id="UP000606974">
    <property type="component" value="Unassembled WGS sequence"/>
</dbReference>
<dbReference type="Pfam" id="PF07728">
    <property type="entry name" value="AAA_5"/>
    <property type="match status" value="7"/>
</dbReference>
<dbReference type="PIRSF" id="PIRSF010340">
    <property type="entry name" value="Midasin"/>
    <property type="match status" value="1"/>
</dbReference>
<evidence type="ECO:0000256" key="12">
    <source>
        <dbReference type="SAM" id="MobiDB-lite"/>
    </source>
</evidence>
<feature type="region of interest" description="Disordered" evidence="12">
    <location>
        <begin position="747"/>
        <end position="770"/>
    </location>
</feature>
<dbReference type="PROSITE" id="PS50234">
    <property type="entry name" value="VWFA"/>
    <property type="match status" value="1"/>
</dbReference>
<evidence type="ECO:0000313" key="14">
    <source>
        <dbReference type="EMBL" id="KAF7504747.1"/>
    </source>
</evidence>
<dbReference type="SUPFAM" id="SSF52540">
    <property type="entry name" value="P-loop containing nucleoside triphosphate hydrolases"/>
    <property type="match status" value="6"/>
</dbReference>
<evidence type="ECO:0000256" key="7">
    <source>
        <dbReference type="ARBA" id="ARBA00022840"/>
    </source>
</evidence>
<accession>A0A8H7E0D2</accession>
<dbReference type="GO" id="GO:0005654">
    <property type="term" value="C:nucleoplasm"/>
    <property type="evidence" value="ECO:0007669"/>
    <property type="project" value="UniProtKB-SubCell"/>
</dbReference>
<dbReference type="InterPro" id="IPR027417">
    <property type="entry name" value="P-loop_NTPase"/>
</dbReference>
<comment type="subcellular location">
    <subcellularLocation>
        <location evidence="1">Nucleus</location>
        <location evidence="1">Nucleolus</location>
    </subcellularLocation>
    <subcellularLocation>
        <location evidence="2">Nucleus</location>
        <location evidence="2">Nucleoplasm</location>
    </subcellularLocation>
</comment>
<feature type="compositionally biased region" description="Basic and acidic residues" evidence="12">
    <location>
        <begin position="4493"/>
        <end position="4511"/>
    </location>
</feature>
<dbReference type="FunFam" id="3.40.50.300:FF:000142">
    <property type="entry name" value="Midasin"/>
    <property type="match status" value="1"/>
</dbReference>
<evidence type="ECO:0000256" key="4">
    <source>
        <dbReference type="ARBA" id="ARBA00017143"/>
    </source>
</evidence>
<evidence type="ECO:0000256" key="5">
    <source>
        <dbReference type="ARBA" id="ARBA00022553"/>
    </source>
</evidence>
<sequence>MAMAHIAIQCAWADSQLLSNERISAQLPQEILEVILASNDGRYFDTLARAALIPNLTDHLFILYEPLMVEIAARWCHQISTEDAQSSINVLATFARILPAKPCLKVLLKEFIETCKSGFLGSLAESTQLMLLALDIDLLSSFLVALFRLYSHDMTTYSRLVSPVQLSSLLGHEDPSVRYLTVRCLALYMKLADAMVERIILKHVPEKGTTIKIDGAQAPARLFSLCEEQRWRNLVEALAKAEHDRAHSAAIPIRSITAAMFSPNTAVLAGVLVPRSKGKPITPSFVDTPTTTRNFVKLANAILNSNGILLSGASGSGKTLLVNEAAKLLNKLPYMITLHLNEQTDAKSLLGIYTTSPSDGSFIWQPGVLSQAMAEGRWVLIEDVHRASPEVMGVILPILEHGEILVPGRNETIRTATGFCILATTTERALRGSGSVRSHHRWNSRFWNVVEVEPLQSTELEMALSTLFPILKPRVFSFLSVHDQVQHLFEQQNFRTSRVRPPGLRDLITWCRRSQSRLVAAGLRTGAEPVNDNILDNNFKDAVTCYAGHIPSYEPHLAIAKCIAEVLQIPPKRMRHCVYDRLPSLREEDRKVIIGRASCPIINSQVNGVAQSSRRPKSVFALTRETLKTMEEIAAAVEHGEPTLLVGETGIGKTTTIQHLAMLVGQKLSVFNLSQQSESGDLLGGFKPITTRSLAIPMSETFDLLFDNTFSLRKNAQFQASIRKCISKGNWTRLASHWQEAVDMADNTLRPGTSPVDELGDTQPNKRRKLQNPKYEALRQRWHDFATRLSHLKAQASRGDKNFAMTFVEGKIVQALRDGEWVLLDEINLATPETLESVAELLYNHNERAPSLLLSESGKMERVEGHRNFHIFAAMNPATDSGKRDLPAGIRSRFTEIFVQPSDKTVEELTLLISTYLGTLLTSDEKAAFDLAKFYLDIQKMNGEKRLTDGAGQAPHFSIRSLVRALIYTNQHVSIYGLRRALYEGSLMSFTTMLSVSSQQLVVAALERCLLGGLTNFRSLLSQNLKTGANNDSYVVFKHHLVKRGNITPERQPHYIITPFVERNLLNLARAVSVRRFPILLQGPTSSGKTSMVEHLAKVSGNEFIRINNHEHTDLQEYLGSYASGEDGKLQYREGVLVEALRRGQWIVLDELNLAPTDVLEALNRLLDDNRELFIPETQETVKPHPNFVLFATQNPAGLYGGRKHLSRAFRNRFLELHFDDIPEEELEFILRERTQIAPSFCTRIVSVYKRLGMMRQSSRLFEQRNSFATLRDLFRWASRRADDRERLALNGFMLLAERVRDPTERIAVKQIIEEVMKVQIHEEQFYSLRCQSVSLQNASGVIWTPGMQRLLTLVMSALENNEPVLLVGETGTGKTQICQTVAEISGQRLHMLNTHSNTETGDLIGAQRPVRNKAEIETRLQHSLQSLLASHMNGATESASLGELIDQFERADLSRNGDPLNLDIKASIAHSRSLFQWADGSLVVAMKRGEPFLLDEISLAEDSVLERLNSVLEPSRSILLAEKGPDNSFVRATPGFQFLATMNPGGDYGKRELSSALRNRLTEIWVPPLSEQSDVLLILQSKMGAILPDIPHVMVEFAQWFRGTFHTLDATSVSLRELLTWVDFVRLQHYENPHLSVLHGAALVFIDALGANPAALTSVKATNVPQAQRLCLKKLGALLDQDVSTEYFETPAVEIGARFVQCGSFRILCGTYQCSRPDFVFDAPTTRKNALRILRALQLPRPVLLEGDPGVGKTALVEAVAQAACKKLTRINLSDQTDLTDLFGSDVPVEGGLVGNFSWRDGPFLRAMENGEWVLLDEMNLATQSVLEGLNSCFDHRQQIYIAELDRTFVRHPDFVLFATQNPHHQGGGRKGLPTSFVNRFTVVYKGAKHDVLHHIISAVLEGHNLILSDRSFDSNGGPWEVNLRDIDRWFSLYTRYDGKVDPSQFHDLVIAQRFRTRGQRDTIRNNYARNLGDKSIASMFSTLSSSCYQLGHAFLQRNEDYQPAKSEVGMIPTHLLPHAESLIHCINQKWPTILVGDSGSGKSTLIRKLAALHGARLVEFSVSEDLDTVDLLGGFEQIHQDRAVSRVLDSTRQRLLPSLLCCISQTSPDSSLYSLLQLYHMCNMKQVELKALQATLAPVVQRFPTLLEDLHVEPSIIRKCEAQGPRFGWIDGMLVEAVVKGHWLVLDDANTCNPAVLDRLNSLLEPNGCLIVSEQHEDDGSPRVIHPHNDFRIFLTMDPRRGELSRAMRNRSVEICLQSTDMMKSSSRLPSYSTEAASFQWRRLQTISLLQNEPPLQAAVTAICADHLSLRECLWSISSPEYELLTGENNNHIIHELAHYRSLPDSLFKCIQNFYDETAKSCPGLEGAMDDQPLHAESNEPLLQMTGDHVQGKKAAEVGWLLESFLTLSRTRKLVSDAGVRAPNLPVSEMNILERSIVAQRDPHRASNMVQPVSRLIESLISAADETLTSLVTSSCGRGHRPANSVNAILNFLQDLVDVSRLPRMRAGLLPIYVQLGEELFSRTSSIYPATAELLKCSLAAFGTHIDLRYGRSLTQLWRHWRPRCAANSSQLDSLLKLDYLMQAFDIACRKVRFVRQIVKVQRELSATRNAILEGSDNVVALLAELQTIISSITPPVEIDNGQRTNYFAAEFEALCQHQDLDQGGTWDFLDGSGEQSTRIYAALLAGRSTKHIGFQTKSNLCQTMFSRTASFAGWSNPLVKVESWKQTFSQDLLQRLGGCRHEPLQRLDSLTEELSWLSSFISESTRHFSRNQVGLLREELVSLICGVVLCHQDLLKQELRQPQPTFTGALMAKDIFHESVPTEHHFRHIWEIYLHPALSLATSQLACDQHKTVGAGLVYFALASLQLWVPDRPTDPALALIVQREQYQRRKAELETKLQALKIYESTFSGQETSLRIRRLEQEIGLIGKEPPPPPVVRLEDVNLLQVQAEFSNVLNSIVAKRPETILLACVEGPFEDGKIYASQRSAETDLLRRNIEQMIRRLSQSPHEYDDLTVPGVQLLQILDLGAKILEWSGRERQPTQERQAITYIVEHTPLLGATPASLSDKIERQLGDEEKAMHELLHLETASVVANISPRSLSDPILQAGILSSFESSFAEWKAHLEVDQSKEAQRAKYYEYRGHDVNEKVVDSEEVKEIFPTFDGDVIPDTRVDKMQNYDSRAFTLKVAKLHASIFSPDSGGPQLKRHILLRLNSMALLFSTCDADHSFVPPLIMLPALFLHLNEQMHFFDGRGSAMEGNIYADPNVNETRKLLSLVHRIENHVHTIASTWPEHALPQDILACCHDILRLPISDPLAKLFTKIERLLSFLNEWQIAASREYSVVPFIDELTALIISWRRLELSSWSRLLVAESAVCEEDAKLWWFMVYEIVISIPLRLIDEDNDYASHSQDLVGTLIKFLQSSSLGQYSPRLRILENFRKMTGWLMRTGKPLGNVDLVLLNVIEHFKRYEPIFQKTLSQGREKLEYEVREQIKLASWKDTNVTTLRESARRSHYKLFKIVKRYRALLAQPIEHFSAPDVRLDRPRLLQVTSSVTLSGDETLFEALRLVEQDVDGWDNAPRRLREPRGAAESMLRLYESSQGDLDVGFQLYEYVRKLTSAMSELRSETPSKIDDDSRALLLHLKARKRRLLADVLKDVRHMGIRRNLNTQELERQQSLNTVLGAVASLTDSGTLLSETKFAARLSAARDHFHGLLDLMPRARKGQEDGSEDLTSSEVGRCIGSLEGLLLVIQNQRHALDDMLKDLTVLQRSSKRLCSLHLQDGSRCVALPQYSVIKHEQLRRAVSWLPQILEVACNVLQIQVKHGERKHTDIINSFTSYQAQFKAAGHELKGRLDEDLPECIQSLQACVTIDHLHSLLAKLRKDLDSWIVNEPDTAYLLTQLLPWTDWSSVSINNVTIEERSSLQFDDFKSRALAAVDKVFVSMQSHSGFAEKLPKTVEDAKWLVHSDEILNLSIRSFHMKEVATEISDVMNSVATFEEDDFQKAISLCVVFTPIFTQFLAICEHAVERYADLHAETCGLAYILVKSFNQIASEGFCGPADGLSTAEQSTGQLEQGIGLAEGEAAEDISKDIADDEELSELAEQQREEGSKEEIDKEENAVDMGKDDLQGEMDEHGEADDNIGQDKASDSENSDEDMDEETGSVDNLDPLAVDEKMWEGLANDSKKELETQDGPGTSTKEKTAAGDKKTDRDVGLEELSDEYDEEGYQDDEDNIDKPQAENADPHLKQDQALELPEGMQLDGDQEAREESISNDGLDEFSDAHDGAECDPPADENGNEEQLECNDQGVELDDTNGGTNFEGQVDEDEIMEDQIASEQGEQLKEDYFQTRQDQDQNQNSAENDGGAEIGVSGEAADLDEEHDAKARSSGTASETELPPAIQEQHDESRADPQGGTRSEAKDQIGKPADPLEKREAEAFKKLGDALKRWHRQQREILQASDVDRLKQDDLELADADFEHVENEQDQGDSQALGEATKDEARALNDRYALEDRQNQSNDGAAAPKPHESEESSPQSGLDQAQEETTARGPDGRHQESGAFIADGNRNTNGEDFVNGTDAEDDLDDVKYELSIVDLPTTEQQPLTSPEEALRLWLHYSSLTHPLSLILAEQLRLILSPTQATRLRGDFRTGKRLNIKRIIPYIVSNYKRDKIWMRRSIPSKRNYQIMLAVDDSKSMTEGGAHALAFETLALLCKSLSMLEVGEVCVVSFGDEEHVRVAHGFGAPFTNESGAKIYQNFSFQQSGTNVRRLIEESIHLFRDARAKGPTTTADLWQLQLIISDGIYEDHDLIRRLVRQTSEEHIMIVFVIVDSNGAKGNSIMDLTQAVFEAVDEEESDGVGGSSGREMQLKMKRYLDGFPFPYYVVVRNVADLPGVLATALKGWFREVVDVQ</sequence>
<feature type="compositionally biased region" description="Basic and acidic residues" evidence="12">
    <location>
        <begin position="4234"/>
        <end position="4250"/>
    </location>
</feature>
<proteinExistence type="inferred from homology"/>
<dbReference type="PANTHER" id="PTHR48103">
    <property type="entry name" value="MIDASIN-RELATED"/>
    <property type="match status" value="1"/>
</dbReference>
<dbReference type="InterPro" id="IPR003593">
    <property type="entry name" value="AAA+_ATPase"/>
</dbReference>
<feature type="compositionally biased region" description="Basic and acidic residues" evidence="12">
    <location>
        <begin position="4416"/>
        <end position="4433"/>
    </location>
</feature>
<feature type="compositionally biased region" description="Basic and acidic residues" evidence="12">
    <location>
        <begin position="4198"/>
        <end position="4214"/>
    </location>
</feature>
<reference evidence="14" key="1">
    <citation type="submission" date="2020-02" db="EMBL/GenBank/DDBJ databases">
        <authorList>
            <person name="Palmer J.M."/>
        </authorList>
    </citation>
    <scope>NUCLEOTIDE SEQUENCE</scope>
    <source>
        <strain evidence="14">EPUS1.4</strain>
        <tissue evidence="14">Thallus</tissue>
    </source>
</reference>
<feature type="coiled-coil region" evidence="11">
    <location>
        <begin position="2880"/>
        <end position="2907"/>
    </location>
</feature>
<dbReference type="Pfam" id="PF17865">
    <property type="entry name" value="AAA_lid_5"/>
    <property type="match status" value="1"/>
</dbReference>
<name>A0A8H7E0D2_9EURO</name>
<feature type="compositionally biased region" description="Acidic residues" evidence="12">
    <location>
        <begin position="4215"/>
        <end position="4233"/>
    </location>
</feature>
<keyword evidence="9 10" id="KW-0539">Nucleus</keyword>
<dbReference type="FunFam" id="3.40.50.300:FF:000582">
    <property type="entry name" value="Midasin"/>
    <property type="match status" value="1"/>
</dbReference>
<dbReference type="Pfam" id="PF21108">
    <property type="entry name" value="MDN1_4th"/>
    <property type="match status" value="1"/>
</dbReference>
<dbReference type="GO" id="GO:0030687">
    <property type="term" value="C:preribosome, large subunit precursor"/>
    <property type="evidence" value="ECO:0007669"/>
    <property type="project" value="TreeGrafter"/>
</dbReference>
<feature type="compositionally biased region" description="Basic and acidic residues" evidence="12">
    <location>
        <begin position="4103"/>
        <end position="4135"/>
    </location>
</feature>
<keyword evidence="5" id="KW-0597">Phosphoprotein</keyword>
<evidence type="ECO:0000256" key="2">
    <source>
        <dbReference type="ARBA" id="ARBA00004642"/>
    </source>
</evidence>
<keyword evidence="15" id="KW-1185">Reference proteome</keyword>
<evidence type="ECO:0000256" key="9">
    <source>
        <dbReference type="ARBA" id="ARBA00023242"/>
    </source>
</evidence>
<dbReference type="InterPro" id="IPR012099">
    <property type="entry name" value="Midasin"/>
</dbReference>
<dbReference type="InterPro" id="IPR025662">
    <property type="entry name" value="Sigma_54_int_dom_ATP-bd_1"/>
</dbReference>
<keyword evidence="11" id="KW-0175">Coiled coil</keyword>
<comment type="caution">
    <text evidence="14">The sequence shown here is derived from an EMBL/GenBank/DDBJ whole genome shotgun (WGS) entry which is preliminary data.</text>
</comment>
<dbReference type="CDD" id="cd00009">
    <property type="entry name" value="AAA"/>
    <property type="match status" value="3"/>
</dbReference>
<protein>
    <recommendedName>
        <fullName evidence="4 10">Midasin</fullName>
    </recommendedName>
</protein>
<dbReference type="Pfam" id="PF17867">
    <property type="entry name" value="AAA_lid_7"/>
    <property type="match status" value="3"/>
</dbReference>
<feature type="compositionally biased region" description="Basic and acidic residues" evidence="12">
    <location>
        <begin position="4172"/>
        <end position="4189"/>
    </location>
</feature>
<dbReference type="GO" id="GO:0016887">
    <property type="term" value="F:ATP hydrolysis activity"/>
    <property type="evidence" value="ECO:0007669"/>
    <property type="project" value="InterPro"/>
</dbReference>
<dbReference type="FunFam" id="3.40.50.300:FF:000712">
    <property type="entry name" value="Midasin"/>
    <property type="match status" value="1"/>
</dbReference>
<evidence type="ECO:0000256" key="8">
    <source>
        <dbReference type="ARBA" id="ARBA00023186"/>
    </source>
</evidence>
<dbReference type="PANTHER" id="PTHR48103:SF2">
    <property type="entry name" value="MIDASIN"/>
    <property type="match status" value="1"/>
</dbReference>
<evidence type="ECO:0000256" key="3">
    <source>
        <dbReference type="ARBA" id="ARBA00007188"/>
    </source>
</evidence>
<keyword evidence="7 10" id="KW-0067">ATP-binding</keyword>
<dbReference type="OrthoDB" id="5186at2759"/>
<organism evidence="14 15">
    <name type="scientific">Endocarpon pusillum</name>
    <dbReference type="NCBI Taxonomy" id="364733"/>
    <lineage>
        <taxon>Eukaryota</taxon>
        <taxon>Fungi</taxon>
        <taxon>Dikarya</taxon>
        <taxon>Ascomycota</taxon>
        <taxon>Pezizomycotina</taxon>
        <taxon>Eurotiomycetes</taxon>
        <taxon>Chaetothyriomycetidae</taxon>
        <taxon>Verrucariales</taxon>
        <taxon>Verrucariaceae</taxon>
        <taxon>Endocarpon</taxon>
    </lineage>
</organism>
<evidence type="ECO:0000256" key="6">
    <source>
        <dbReference type="ARBA" id="ARBA00022741"/>
    </source>
</evidence>
<dbReference type="GO" id="GO:0000027">
    <property type="term" value="P:ribosomal large subunit assembly"/>
    <property type="evidence" value="ECO:0007669"/>
    <property type="project" value="InterPro"/>
</dbReference>
<dbReference type="GO" id="GO:0005730">
    <property type="term" value="C:nucleolus"/>
    <property type="evidence" value="ECO:0007669"/>
    <property type="project" value="UniProtKB-SubCell"/>
</dbReference>
<evidence type="ECO:0000256" key="11">
    <source>
        <dbReference type="SAM" id="Coils"/>
    </source>
</evidence>
<dbReference type="SUPFAM" id="SSF53300">
    <property type="entry name" value="vWA-like"/>
    <property type="match status" value="1"/>
</dbReference>